<gene>
    <name evidence="2" type="ORF">UFOPK2855_00443</name>
</gene>
<accession>A0A6J6UCR8</accession>
<protein>
    <submittedName>
        <fullName evidence="2">Unannotated protein</fullName>
    </submittedName>
</protein>
<name>A0A6J6UCR8_9ZZZZ</name>
<feature type="transmembrane region" description="Helical" evidence="1">
    <location>
        <begin position="278"/>
        <end position="296"/>
    </location>
</feature>
<feature type="transmembrane region" description="Helical" evidence="1">
    <location>
        <begin position="248"/>
        <end position="266"/>
    </location>
</feature>
<feature type="transmembrane region" description="Helical" evidence="1">
    <location>
        <begin position="206"/>
        <end position="228"/>
    </location>
</feature>
<sequence>MSDTSRETISLEENFFKGFPWGLALVLYSLSWAWPLLRPNTLFWDDWVYIFNQPKSFLNQIFNDTGLPPWRAVLDQELLAVGYWTIPWLTFAMYFAAGAFLWEILKKTKLLTTKQAEFVVLIFLIAPVNHARIALVMFGYTTSYFFFFLAWMLLIRSRSNAIFVVSIFCFFWSFMTHSFLFFFIFPTAHFIFLCRDNLLEYSKNKIDLLKIFILLLLPIVYLWLRYFLWRPTEEYKNYHKVSIGGAQLGFKVIVVGLTMSLAFVLISRKSLKLHPSAIVFLLGSVLFTFGLFPYFANSNFPDVISVFAFRNDWGSRHLLLSPLGISFVLCGTWLLIPIQLRKMFFTVAIAVCSLVNIFSGSQYYLDALKKDQLIELFAANKDINPRVTMLFVDETKIFNGRGSTYRTTELSSLLLLSGRESTVITGKGSCNELPKGAQFILKSNKNFLSALTSRDLGLYFEVSPCSDILTNNP</sequence>
<organism evidence="2">
    <name type="scientific">freshwater metagenome</name>
    <dbReference type="NCBI Taxonomy" id="449393"/>
    <lineage>
        <taxon>unclassified sequences</taxon>
        <taxon>metagenomes</taxon>
        <taxon>ecological metagenomes</taxon>
    </lineage>
</organism>
<feature type="transmembrane region" description="Helical" evidence="1">
    <location>
        <begin position="316"/>
        <end position="336"/>
    </location>
</feature>
<keyword evidence="1" id="KW-0812">Transmembrane</keyword>
<feature type="transmembrane region" description="Helical" evidence="1">
    <location>
        <begin position="161"/>
        <end position="185"/>
    </location>
</feature>
<dbReference type="EMBL" id="CAEZZK010000066">
    <property type="protein sequence ID" value="CAB4756888.1"/>
    <property type="molecule type" value="Genomic_DNA"/>
</dbReference>
<feature type="transmembrane region" description="Helical" evidence="1">
    <location>
        <begin position="133"/>
        <end position="155"/>
    </location>
</feature>
<reference evidence="2" key="1">
    <citation type="submission" date="2020-05" db="EMBL/GenBank/DDBJ databases">
        <authorList>
            <person name="Chiriac C."/>
            <person name="Salcher M."/>
            <person name="Ghai R."/>
            <person name="Kavagutti S V."/>
        </authorList>
    </citation>
    <scope>NUCLEOTIDE SEQUENCE</scope>
</reference>
<proteinExistence type="predicted"/>
<dbReference type="AlphaFoldDB" id="A0A6J6UCR8"/>
<keyword evidence="1" id="KW-1133">Transmembrane helix</keyword>
<keyword evidence="1" id="KW-0472">Membrane</keyword>
<feature type="transmembrane region" description="Helical" evidence="1">
    <location>
        <begin position="81"/>
        <end position="105"/>
    </location>
</feature>
<evidence type="ECO:0000256" key="1">
    <source>
        <dbReference type="SAM" id="Phobius"/>
    </source>
</evidence>
<feature type="transmembrane region" description="Helical" evidence="1">
    <location>
        <begin position="343"/>
        <end position="365"/>
    </location>
</feature>
<feature type="transmembrane region" description="Helical" evidence="1">
    <location>
        <begin position="21"/>
        <end position="37"/>
    </location>
</feature>
<evidence type="ECO:0000313" key="2">
    <source>
        <dbReference type="EMBL" id="CAB4756888.1"/>
    </source>
</evidence>